<keyword evidence="2" id="KW-1185">Reference proteome</keyword>
<reference evidence="3" key="1">
    <citation type="submission" date="2016-11" db="UniProtKB">
        <authorList>
            <consortium name="WormBaseParasite"/>
        </authorList>
    </citation>
    <scope>IDENTIFICATION</scope>
</reference>
<dbReference type="WBParaSite" id="Csp11.Scaffold630.g21969.t1">
    <property type="protein sequence ID" value="Csp11.Scaffold630.g21969.t1"/>
    <property type="gene ID" value="Csp11.Scaffold630.g21969"/>
</dbReference>
<evidence type="ECO:0000256" key="1">
    <source>
        <dbReference type="SAM" id="MobiDB-lite"/>
    </source>
</evidence>
<name>A0A1I7V3C3_9PELO</name>
<organism evidence="2 3">
    <name type="scientific">Caenorhabditis tropicalis</name>
    <dbReference type="NCBI Taxonomy" id="1561998"/>
    <lineage>
        <taxon>Eukaryota</taxon>
        <taxon>Metazoa</taxon>
        <taxon>Ecdysozoa</taxon>
        <taxon>Nematoda</taxon>
        <taxon>Chromadorea</taxon>
        <taxon>Rhabditida</taxon>
        <taxon>Rhabditina</taxon>
        <taxon>Rhabditomorpha</taxon>
        <taxon>Rhabditoidea</taxon>
        <taxon>Rhabditidae</taxon>
        <taxon>Peloderinae</taxon>
        <taxon>Caenorhabditis</taxon>
    </lineage>
</organism>
<proteinExistence type="predicted"/>
<dbReference type="AlphaFoldDB" id="A0A1I7V3C3"/>
<sequence>MDRKGSDSSFLTKVRKSSWSPSTEVKPDTMPKKRLDRTAKERKRTKWTTRSIQEVDKQFFFICKFLY</sequence>
<dbReference type="Proteomes" id="UP000095282">
    <property type="component" value="Unplaced"/>
</dbReference>
<feature type="compositionally biased region" description="Polar residues" evidence="1">
    <location>
        <begin position="7"/>
        <end position="23"/>
    </location>
</feature>
<evidence type="ECO:0000313" key="3">
    <source>
        <dbReference type="WBParaSite" id="Csp11.Scaffold630.g21969.t1"/>
    </source>
</evidence>
<evidence type="ECO:0000313" key="2">
    <source>
        <dbReference type="Proteomes" id="UP000095282"/>
    </source>
</evidence>
<feature type="compositionally biased region" description="Basic and acidic residues" evidence="1">
    <location>
        <begin position="25"/>
        <end position="39"/>
    </location>
</feature>
<feature type="region of interest" description="Disordered" evidence="1">
    <location>
        <begin position="1"/>
        <end position="43"/>
    </location>
</feature>
<protein>
    <submittedName>
        <fullName evidence="3">Uncharacterized protein</fullName>
    </submittedName>
</protein>
<accession>A0A1I7V3C3</accession>